<accession>A0A6J5SYY4</accession>
<protein>
    <submittedName>
        <fullName evidence="3">Uncharacterized protein</fullName>
    </submittedName>
</protein>
<proteinExistence type="predicted"/>
<evidence type="ECO:0000256" key="1">
    <source>
        <dbReference type="SAM" id="MobiDB-lite"/>
    </source>
</evidence>
<feature type="region of interest" description="Disordered" evidence="1">
    <location>
        <begin position="1"/>
        <end position="31"/>
    </location>
</feature>
<gene>
    <name evidence="2" type="ORF">UFOVP1376_38</name>
    <name evidence="3" type="ORF">UFOVP1623_25</name>
</gene>
<dbReference type="EMBL" id="LR797491">
    <property type="protein sequence ID" value="CAB4220723.1"/>
    <property type="molecule type" value="Genomic_DNA"/>
</dbReference>
<evidence type="ECO:0000313" key="2">
    <source>
        <dbReference type="EMBL" id="CAB4202766.1"/>
    </source>
</evidence>
<evidence type="ECO:0000313" key="3">
    <source>
        <dbReference type="EMBL" id="CAB4220723.1"/>
    </source>
</evidence>
<sequence>MLTIKGRITYPPREPAAEPQPETPHRGAVAGGDRKAFDAAICAGTPTAKLMMVFRVSNEAIQGRKRRLRKMGKVA</sequence>
<name>A0A6J5SYY4_9CAUD</name>
<organism evidence="3">
    <name type="scientific">uncultured Caudovirales phage</name>
    <dbReference type="NCBI Taxonomy" id="2100421"/>
    <lineage>
        <taxon>Viruses</taxon>
        <taxon>Duplodnaviria</taxon>
        <taxon>Heunggongvirae</taxon>
        <taxon>Uroviricota</taxon>
        <taxon>Caudoviricetes</taxon>
        <taxon>Peduoviridae</taxon>
        <taxon>Maltschvirus</taxon>
        <taxon>Maltschvirus maltsch</taxon>
    </lineage>
</organism>
<reference evidence="3" key="1">
    <citation type="submission" date="2020-05" db="EMBL/GenBank/DDBJ databases">
        <authorList>
            <person name="Chiriac C."/>
            <person name="Salcher M."/>
            <person name="Ghai R."/>
            <person name="Kavagutti S V."/>
        </authorList>
    </citation>
    <scope>NUCLEOTIDE SEQUENCE</scope>
</reference>
<dbReference type="EMBL" id="LR797312">
    <property type="protein sequence ID" value="CAB4202766.1"/>
    <property type="molecule type" value="Genomic_DNA"/>
</dbReference>